<dbReference type="Gene3D" id="3.30.750.80">
    <property type="entry name" value="RNA methyltransferase domain (HRMD) like"/>
    <property type="match status" value="1"/>
</dbReference>
<feature type="region of interest" description="Disordered" evidence="4">
    <location>
        <begin position="105"/>
        <end position="127"/>
    </location>
</feature>
<keyword evidence="2" id="KW-0808">Transferase</keyword>
<name>A0A8J9X9I3_PHATR</name>
<evidence type="ECO:0000313" key="6">
    <source>
        <dbReference type="EMBL" id="CAG9292110.1"/>
    </source>
</evidence>
<dbReference type="EMBL" id="OU594947">
    <property type="protein sequence ID" value="CAG9292110.1"/>
    <property type="molecule type" value="Genomic_DNA"/>
</dbReference>
<dbReference type="CDD" id="cd02440">
    <property type="entry name" value="AdoMet_MTases"/>
    <property type="match status" value="1"/>
</dbReference>
<accession>A0A8J9X9I3</accession>
<dbReference type="GO" id="GO:0032259">
    <property type="term" value="P:methylation"/>
    <property type="evidence" value="ECO:0007669"/>
    <property type="project" value="UniProtKB-KW"/>
</dbReference>
<evidence type="ECO:0000256" key="4">
    <source>
        <dbReference type="SAM" id="MobiDB-lite"/>
    </source>
</evidence>
<evidence type="ECO:0000259" key="5">
    <source>
        <dbReference type="Pfam" id="PF10672"/>
    </source>
</evidence>
<reference evidence="6" key="1">
    <citation type="submission" date="2022-02" db="EMBL/GenBank/DDBJ databases">
        <authorList>
            <person name="Giguere J D."/>
        </authorList>
    </citation>
    <scope>NUCLEOTIDE SEQUENCE</scope>
    <source>
        <strain evidence="6">CCAP 1055/1</strain>
    </source>
</reference>
<dbReference type="CDD" id="cd11572">
    <property type="entry name" value="RlmI_M_like"/>
    <property type="match status" value="1"/>
</dbReference>
<dbReference type="InterPro" id="IPR029063">
    <property type="entry name" value="SAM-dependent_MTases_sf"/>
</dbReference>
<evidence type="ECO:0000256" key="2">
    <source>
        <dbReference type="ARBA" id="ARBA00022679"/>
    </source>
</evidence>
<dbReference type="PANTHER" id="PTHR42873">
    <property type="entry name" value="RIBOSOMAL RNA LARGE SUBUNIT METHYLTRANSFERASE"/>
    <property type="match status" value="1"/>
</dbReference>
<feature type="region of interest" description="Disordered" evidence="4">
    <location>
        <begin position="168"/>
        <end position="190"/>
    </location>
</feature>
<feature type="domain" description="S-adenosylmethionine-dependent methyltransferase" evidence="5">
    <location>
        <begin position="402"/>
        <end position="559"/>
    </location>
</feature>
<feature type="compositionally biased region" description="Low complexity" evidence="4">
    <location>
        <begin position="171"/>
        <end position="190"/>
    </location>
</feature>
<sequence>MKVTAVLVLLLLPPVVPLLLFLVLLPILTVARLCPPRTSSVACPCGFSLAAAVLWTTTTHTPRSRCSALAWRGTNTAIRPRRLSTQRGTAIRTNTIHTATTGTTATVTSTNNHHTSTSIPTVTLKRSPQSKSFRNGNVLVFTRAIDEDESTNLPRLLPGQLVHVVVPDTQSSSPKSAKRPASSPSTTTPLLSLGYGVYNPKSLYKIRFLCHKTTHGVLYERIRQYPANNPSNDAELIRLIVTYHLQNAWHTRQYGLGLPSQALVGPDVRPVSLETTTTPSSSTTTISPTTPSLYTTNTYRLVHGEGDALSGLAVDLIDNVAVVMSSASWCQVHQAAIVAALRHVLPSSFDIVWRTTGSRLRQDGYQSESNENNKKTIDDEDQDEHAMVIDSDQPPDTPVLSLENSVAYRVYPYANGQKTGVYCDQRDNRALLATLCRDKRVLDLCCYHGGFALNAILNGHASFVTGVDSSADAIAACHENVRLNEIDDDRTEFVKDDVTHFLQASFGTREYDVVVLDPPKLAPSVATLDKARRKYHGLNRDAIKVVNREKGGLFLTCTCSAAMTQKDGGQYFLNMVHGAALSASRQVRLLRVTGAAACHVQSPAAFPAGNYLTAALFYVAPE</sequence>
<protein>
    <recommendedName>
        <fullName evidence="5">S-adenosylmethionine-dependent methyltransferase domain-containing protein</fullName>
    </recommendedName>
</protein>
<evidence type="ECO:0000256" key="1">
    <source>
        <dbReference type="ARBA" id="ARBA00022603"/>
    </source>
</evidence>
<evidence type="ECO:0000256" key="3">
    <source>
        <dbReference type="ARBA" id="ARBA00022691"/>
    </source>
</evidence>
<dbReference type="SUPFAM" id="SSF53335">
    <property type="entry name" value="S-adenosyl-L-methionine-dependent methyltransferases"/>
    <property type="match status" value="1"/>
</dbReference>
<keyword evidence="1" id="KW-0489">Methyltransferase</keyword>
<gene>
    <name evidence="6" type="ORF">PTTT1_LOCUS48607</name>
</gene>
<dbReference type="AlphaFoldDB" id="A0A8J9X9I3"/>
<dbReference type="Pfam" id="PF10672">
    <property type="entry name" value="Methyltrans_SAM"/>
    <property type="match status" value="1"/>
</dbReference>
<dbReference type="InterPro" id="IPR019614">
    <property type="entry name" value="SAM-dep_methyl-trfase"/>
</dbReference>
<dbReference type="Proteomes" id="UP000836788">
    <property type="component" value="Chromosome 6"/>
</dbReference>
<feature type="compositionally biased region" description="Low complexity" evidence="4">
    <location>
        <begin position="105"/>
        <end position="121"/>
    </location>
</feature>
<proteinExistence type="predicted"/>
<dbReference type="PANTHER" id="PTHR42873:SF1">
    <property type="entry name" value="S-ADENOSYLMETHIONINE-DEPENDENT METHYLTRANSFERASE DOMAIN-CONTAINING PROTEIN"/>
    <property type="match status" value="1"/>
</dbReference>
<feature type="region of interest" description="Disordered" evidence="4">
    <location>
        <begin position="362"/>
        <end position="382"/>
    </location>
</feature>
<organism evidence="6">
    <name type="scientific">Phaeodactylum tricornutum</name>
    <name type="common">Diatom</name>
    <dbReference type="NCBI Taxonomy" id="2850"/>
    <lineage>
        <taxon>Eukaryota</taxon>
        <taxon>Sar</taxon>
        <taxon>Stramenopiles</taxon>
        <taxon>Ochrophyta</taxon>
        <taxon>Bacillariophyta</taxon>
        <taxon>Bacillariophyceae</taxon>
        <taxon>Bacillariophycidae</taxon>
        <taxon>Naviculales</taxon>
        <taxon>Phaeodactylaceae</taxon>
        <taxon>Phaeodactylum</taxon>
    </lineage>
</organism>
<keyword evidence="3" id="KW-0949">S-adenosyl-L-methionine</keyword>
<dbReference type="GO" id="GO:0008168">
    <property type="term" value="F:methyltransferase activity"/>
    <property type="evidence" value="ECO:0007669"/>
    <property type="project" value="UniProtKB-KW"/>
</dbReference>
<dbReference type="Gene3D" id="3.40.50.150">
    <property type="entry name" value="Vaccinia Virus protein VP39"/>
    <property type="match status" value="1"/>
</dbReference>